<dbReference type="Pfam" id="PF13400">
    <property type="entry name" value="Tad"/>
    <property type="match status" value="1"/>
</dbReference>
<sequence>MLPFLIMVVIGGLALGGLVIDLGMAILTQAQMQAAADPAALEGLRFRDALDGNGQPIGDEGRRMVAARMASLVFDDDLEPAAPSVLPLQLGAGPELELMDHDDPAIAALYASRTIVVSDQRTYLPRLQLNLTNEPHGDLVAGTFVSPWPLALSREERSYERNDFLPSDQAISARAPAFLVRLRRTNDLDGLDHQEGVSSGGSPIPLLAGHGSLTPFANPDNPNNYNFRAHGFTVRATALAEAQPALRVGFPQTNVTPPVEGALPFALALELWNSLPVEQPVVLTVDATGTISGNGLAVAGRFTPPPPDPTAMTMVGQAIVPAAPLLGADRTGYVPIYRSFEEAGQAVERVIGFGRLAVRGPLPTLTILRLPGVVAPMNVSRHITGAASFPQDPEVWQALFEANRALGDAVLAPVLVR</sequence>
<keyword evidence="1" id="KW-0812">Transmembrane</keyword>
<dbReference type="STRING" id="1715989.NITINOP_2347"/>
<organism evidence="3 4">
    <name type="scientific">Candidatus Nitrospira inopinata</name>
    <dbReference type="NCBI Taxonomy" id="1715989"/>
    <lineage>
        <taxon>Bacteria</taxon>
        <taxon>Pseudomonadati</taxon>
        <taxon>Nitrospirota</taxon>
        <taxon>Nitrospiria</taxon>
        <taxon>Nitrospirales</taxon>
        <taxon>Nitrospiraceae</taxon>
        <taxon>Nitrospira</taxon>
    </lineage>
</organism>
<name>A0A0S4KSJ3_9BACT</name>
<accession>A0A0S4KSJ3</accession>
<feature type="transmembrane region" description="Helical" evidence="1">
    <location>
        <begin position="6"/>
        <end position="27"/>
    </location>
</feature>
<dbReference type="KEGG" id="nio:NITINOP_2347"/>
<proteinExistence type="predicted"/>
<evidence type="ECO:0000259" key="2">
    <source>
        <dbReference type="Pfam" id="PF13400"/>
    </source>
</evidence>
<reference evidence="4" key="1">
    <citation type="submission" date="2015-09" db="EMBL/GenBank/DDBJ databases">
        <authorList>
            <person name="Daims H."/>
        </authorList>
    </citation>
    <scope>NUCLEOTIDE SEQUENCE [LARGE SCALE GENOMIC DNA]</scope>
</reference>
<gene>
    <name evidence="3" type="ORF">NITINOP_2347</name>
</gene>
<dbReference type="Proteomes" id="UP000066284">
    <property type="component" value="Chromosome 1"/>
</dbReference>
<feature type="domain" description="Putative Flp pilus-assembly TadG-like N-terminal" evidence="2">
    <location>
        <begin position="4"/>
        <end position="43"/>
    </location>
</feature>
<keyword evidence="1" id="KW-1133">Transmembrane helix</keyword>
<dbReference type="RefSeq" id="WP_062485554.1">
    <property type="nucleotide sequence ID" value="NZ_LN885086.1"/>
</dbReference>
<keyword evidence="1" id="KW-0472">Membrane</keyword>
<dbReference type="AlphaFoldDB" id="A0A0S4KSJ3"/>
<dbReference type="EMBL" id="LN885086">
    <property type="protein sequence ID" value="CUQ67319.1"/>
    <property type="molecule type" value="Genomic_DNA"/>
</dbReference>
<protein>
    <recommendedName>
        <fullName evidence="2">Putative Flp pilus-assembly TadG-like N-terminal domain-containing protein</fullName>
    </recommendedName>
</protein>
<evidence type="ECO:0000313" key="4">
    <source>
        <dbReference type="Proteomes" id="UP000066284"/>
    </source>
</evidence>
<evidence type="ECO:0000256" key="1">
    <source>
        <dbReference type="SAM" id="Phobius"/>
    </source>
</evidence>
<evidence type="ECO:0000313" key="3">
    <source>
        <dbReference type="EMBL" id="CUQ67319.1"/>
    </source>
</evidence>
<dbReference type="OrthoDB" id="279002at2"/>
<dbReference type="InterPro" id="IPR028087">
    <property type="entry name" value="Tad_N"/>
</dbReference>
<keyword evidence="4" id="KW-1185">Reference proteome</keyword>